<comment type="caution">
    <text evidence="1">The sequence shown here is derived from an EMBL/GenBank/DDBJ whole genome shotgun (WGS) entry which is preliminary data.</text>
</comment>
<dbReference type="InterPro" id="IPR042099">
    <property type="entry name" value="ANL_N_sf"/>
</dbReference>
<dbReference type="AlphaFoldDB" id="A0A8J2BM89"/>
<evidence type="ECO:0000313" key="2">
    <source>
        <dbReference type="Proteomes" id="UP000663859"/>
    </source>
</evidence>
<reference evidence="1" key="1">
    <citation type="submission" date="2021-02" db="EMBL/GenBank/DDBJ databases">
        <authorList>
            <person name="Cremers G."/>
            <person name="Picone N."/>
        </authorList>
    </citation>
    <scope>NUCLEOTIDE SEQUENCE</scope>
    <source>
        <strain evidence="1">PQ17</strain>
    </source>
</reference>
<gene>
    <name evidence="1" type="ORF">MPNT_40187</name>
</gene>
<name>A0A8J2BM89_9BACT</name>
<proteinExistence type="predicted"/>
<evidence type="ECO:0000313" key="1">
    <source>
        <dbReference type="EMBL" id="CAF0701215.1"/>
    </source>
</evidence>
<dbReference type="Proteomes" id="UP000663859">
    <property type="component" value="Unassembled WGS sequence"/>
</dbReference>
<sequence>MAKTEKPKLYKPASFWMNVRNASLTALDFTRAAQRQRWIQLLSQLSWEEKDWDRLALALFQYHAHHCPPYRRLVSLLGTQPVSWRDIPALPQAIFKETPVFCGDPSAAKVMFETSGTTRGSPGIHRMRSIDLYRWSAQEGAKRAGLPYATAELHFLTPSPRKAPHSSLVRMFSFWGSRRYFWIDHGTLQVGAFRKALDQACARTRPVGICGPALAFVFLLENWPRGWNPNLSPGSFLLQTGGLKGRRTTLSKEILYGELARAFGLPDDNIWDEYGMTELSSQAYARGLRESHRTPPWARVLVIDPASGKEVPVGHRGWVRWFDLANVDSVLAVDTEDEAIRTQEGFRLLGRHPEARIMRGCSLLVDELRSSL</sequence>
<organism evidence="1 2">
    <name type="scientific">Candidatus Methylacidithermus pantelleriae</name>
    <dbReference type="NCBI Taxonomy" id="2744239"/>
    <lineage>
        <taxon>Bacteria</taxon>
        <taxon>Pseudomonadati</taxon>
        <taxon>Verrucomicrobiota</taxon>
        <taxon>Methylacidiphilae</taxon>
        <taxon>Methylacidiphilales</taxon>
        <taxon>Methylacidiphilaceae</taxon>
        <taxon>Candidatus Methylacidithermus</taxon>
    </lineage>
</organism>
<dbReference type="EMBL" id="CAJNOB010000034">
    <property type="protein sequence ID" value="CAF0701215.1"/>
    <property type="molecule type" value="Genomic_DNA"/>
</dbReference>
<dbReference type="SUPFAM" id="SSF56801">
    <property type="entry name" value="Acetyl-CoA synthetase-like"/>
    <property type="match status" value="1"/>
</dbReference>
<keyword evidence="2" id="KW-1185">Reference proteome</keyword>
<dbReference type="Gene3D" id="3.40.50.12780">
    <property type="entry name" value="N-terminal domain of ligase-like"/>
    <property type="match status" value="1"/>
</dbReference>
<accession>A0A8J2BM89</accession>
<protein>
    <submittedName>
        <fullName evidence="1">Acyl-protein synthetase, LuxE</fullName>
    </submittedName>
</protein>